<keyword evidence="3" id="KW-0597">Phosphoprotein</keyword>
<evidence type="ECO:0000256" key="2">
    <source>
        <dbReference type="ARBA" id="ARBA00022448"/>
    </source>
</evidence>
<dbReference type="PANTHER" id="PTHR30181:SF2">
    <property type="entry name" value="PTS SYSTEM MANNITOL-SPECIFIC EIICBA COMPONENT"/>
    <property type="match status" value="1"/>
</dbReference>
<dbReference type="GO" id="GO:0009401">
    <property type="term" value="P:phosphoenolpyruvate-dependent sugar phosphotransferase system"/>
    <property type="evidence" value="ECO:0007669"/>
    <property type="project" value="UniProtKB-KW"/>
</dbReference>
<keyword evidence="5" id="KW-0808">Transferase</keyword>
<organism evidence="8 9">
    <name type="scientific">Cellulomonas marina</name>
    <dbReference type="NCBI Taxonomy" id="988821"/>
    <lineage>
        <taxon>Bacteria</taxon>
        <taxon>Bacillati</taxon>
        <taxon>Actinomycetota</taxon>
        <taxon>Actinomycetes</taxon>
        <taxon>Micrococcales</taxon>
        <taxon>Cellulomonadaceae</taxon>
        <taxon>Cellulomonas</taxon>
    </lineage>
</organism>
<dbReference type="InterPro" id="IPR050893">
    <property type="entry name" value="Sugar_PTS"/>
</dbReference>
<protein>
    <submittedName>
        <fullName evidence="8">PTS system, mannitol-specific IIC component</fullName>
    </submittedName>
</protein>
<keyword evidence="4" id="KW-0762">Sugar transport</keyword>
<feature type="transmembrane region" description="Helical" evidence="7">
    <location>
        <begin position="21"/>
        <end position="38"/>
    </location>
</feature>
<evidence type="ECO:0000313" key="8">
    <source>
        <dbReference type="EMBL" id="SFB27899.1"/>
    </source>
</evidence>
<keyword evidence="6" id="KW-0598">Phosphotransferase system</keyword>
<evidence type="ECO:0000313" key="9">
    <source>
        <dbReference type="Proteomes" id="UP000199012"/>
    </source>
</evidence>
<accession>A0A1I0ZQ28</accession>
<dbReference type="STRING" id="988821.SAMN05421867_11262"/>
<keyword evidence="7" id="KW-0472">Membrane</keyword>
<dbReference type="PANTHER" id="PTHR30181">
    <property type="entry name" value="MANNITOL PERMEASE IIC COMPONENT"/>
    <property type="match status" value="1"/>
</dbReference>
<dbReference type="GO" id="GO:0005886">
    <property type="term" value="C:plasma membrane"/>
    <property type="evidence" value="ECO:0007669"/>
    <property type="project" value="TreeGrafter"/>
</dbReference>
<feature type="transmembrane region" description="Helical" evidence="7">
    <location>
        <begin position="69"/>
        <end position="89"/>
    </location>
</feature>
<reference evidence="8 9" key="1">
    <citation type="submission" date="2016-10" db="EMBL/GenBank/DDBJ databases">
        <authorList>
            <person name="de Groot N.N."/>
        </authorList>
    </citation>
    <scope>NUCLEOTIDE SEQUENCE [LARGE SCALE GENOMIC DNA]</scope>
    <source>
        <strain evidence="8 9">CGMCC 4.6945</strain>
    </source>
</reference>
<comment type="function">
    <text evidence="1">The phosphoenolpyruvate-dependent sugar phosphotransferase system (sugar PTS), a major carbohydrate active transport system, catalyzes the phosphorylation of incoming sugar substrates concomitantly with their translocation across the cell membrane. The enzyme II CmtAB PTS system is involved in D-mannitol transport.</text>
</comment>
<evidence type="ECO:0000256" key="3">
    <source>
        <dbReference type="ARBA" id="ARBA00022553"/>
    </source>
</evidence>
<evidence type="ECO:0000256" key="7">
    <source>
        <dbReference type="SAM" id="Phobius"/>
    </source>
</evidence>
<dbReference type="AlphaFoldDB" id="A0A1I0ZQ28"/>
<keyword evidence="7" id="KW-0812">Transmembrane</keyword>
<sequence>MRVQRFGAFLTGMIMPNLPAFVAWGLITSLFISVGWAPNGILGGFANADNSSWSGAATQLVQADDGTTFRQYLGLVGPMITYLLPILIAN</sequence>
<keyword evidence="7" id="KW-1133">Transmembrane helix</keyword>
<gene>
    <name evidence="8" type="ORF">SAMN05421867_11262</name>
</gene>
<keyword evidence="2" id="KW-0813">Transport</keyword>
<keyword evidence="9" id="KW-1185">Reference proteome</keyword>
<evidence type="ECO:0000256" key="1">
    <source>
        <dbReference type="ARBA" id="ARBA00002434"/>
    </source>
</evidence>
<proteinExistence type="predicted"/>
<name>A0A1I0ZQ28_9CELL</name>
<dbReference type="Proteomes" id="UP000199012">
    <property type="component" value="Unassembled WGS sequence"/>
</dbReference>
<evidence type="ECO:0000256" key="5">
    <source>
        <dbReference type="ARBA" id="ARBA00022679"/>
    </source>
</evidence>
<dbReference type="GO" id="GO:0090563">
    <property type="term" value="F:protein-phosphocysteine-sugar phosphotransferase activity"/>
    <property type="evidence" value="ECO:0007669"/>
    <property type="project" value="TreeGrafter"/>
</dbReference>
<evidence type="ECO:0000256" key="4">
    <source>
        <dbReference type="ARBA" id="ARBA00022597"/>
    </source>
</evidence>
<evidence type="ECO:0000256" key="6">
    <source>
        <dbReference type="ARBA" id="ARBA00022683"/>
    </source>
</evidence>
<dbReference type="EMBL" id="FOKA01000012">
    <property type="protein sequence ID" value="SFB27899.1"/>
    <property type="molecule type" value="Genomic_DNA"/>
</dbReference>